<organism evidence="2 3">
    <name type="scientific">Neobacillus piezotolerans</name>
    <dbReference type="NCBI Taxonomy" id="2259171"/>
    <lineage>
        <taxon>Bacteria</taxon>
        <taxon>Bacillati</taxon>
        <taxon>Bacillota</taxon>
        <taxon>Bacilli</taxon>
        <taxon>Bacillales</taxon>
        <taxon>Bacillaceae</taxon>
        <taxon>Neobacillus</taxon>
    </lineage>
</organism>
<dbReference type="Proteomes" id="UP000257144">
    <property type="component" value="Unassembled WGS sequence"/>
</dbReference>
<keyword evidence="1" id="KW-0732">Signal</keyword>
<evidence type="ECO:0008006" key="4">
    <source>
        <dbReference type="Google" id="ProtNLM"/>
    </source>
</evidence>
<dbReference type="AlphaFoldDB" id="A0A3D8GLZ6"/>
<dbReference type="RefSeq" id="WP_115453506.1">
    <property type="nucleotide sequence ID" value="NZ_QNQT01000010.1"/>
</dbReference>
<evidence type="ECO:0000313" key="2">
    <source>
        <dbReference type="EMBL" id="RDU35443.1"/>
    </source>
</evidence>
<protein>
    <recommendedName>
        <fullName evidence="4">DUF3679 domain-containing protein</fullName>
    </recommendedName>
</protein>
<feature type="signal peptide" evidence="1">
    <location>
        <begin position="1"/>
        <end position="25"/>
    </location>
</feature>
<comment type="caution">
    <text evidence="2">The sequence shown here is derived from an EMBL/GenBank/DDBJ whole genome shotgun (WGS) entry which is preliminary data.</text>
</comment>
<dbReference type="OrthoDB" id="2941402at2"/>
<sequence length="107" mass="11341">MKLYIVKALGLTALMFALTLGGMQAANDGISRIKGYGDPAFRQPVSVEKDGPGELKVAIMGGDGKTLRFNEGNGKETDSFNFFSSMGKALTSVLSGAVRGILEFFSQ</sequence>
<evidence type="ECO:0000313" key="3">
    <source>
        <dbReference type="Proteomes" id="UP000257144"/>
    </source>
</evidence>
<accession>A0A3D8GLZ6</accession>
<proteinExistence type="predicted"/>
<reference evidence="2 3" key="1">
    <citation type="submission" date="2018-07" db="EMBL/GenBank/DDBJ databases">
        <title>Bacillus sp. YLB-04 draft genome sequence.</title>
        <authorList>
            <person name="Yu L."/>
            <person name="Tang X."/>
        </authorList>
    </citation>
    <scope>NUCLEOTIDE SEQUENCE [LARGE SCALE GENOMIC DNA]</scope>
    <source>
        <strain evidence="2 3">YLB-04</strain>
    </source>
</reference>
<keyword evidence="3" id="KW-1185">Reference proteome</keyword>
<name>A0A3D8GLZ6_9BACI</name>
<feature type="chain" id="PRO_5017672235" description="DUF3679 domain-containing protein" evidence="1">
    <location>
        <begin position="26"/>
        <end position="107"/>
    </location>
</feature>
<dbReference type="InterPro" id="IPR020534">
    <property type="entry name" value="Uncharacterised_YqxA"/>
</dbReference>
<dbReference type="EMBL" id="QNQT01000010">
    <property type="protein sequence ID" value="RDU35443.1"/>
    <property type="molecule type" value="Genomic_DNA"/>
</dbReference>
<dbReference type="Pfam" id="PF12438">
    <property type="entry name" value="DUF3679"/>
    <property type="match status" value="1"/>
</dbReference>
<evidence type="ECO:0000256" key="1">
    <source>
        <dbReference type="SAM" id="SignalP"/>
    </source>
</evidence>
<gene>
    <name evidence="2" type="ORF">DRW41_18475</name>
</gene>